<dbReference type="EC" id="5.4.99.-" evidence="5"/>
<feature type="active site" evidence="3">
    <location>
        <position position="158"/>
    </location>
</feature>
<proteinExistence type="inferred from homology"/>
<protein>
    <recommendedName>
        <fullName evidence="5">Pseudouridine synthase</fullName>
        <ecNumber evidence="5">5.4.99.-</ecNumber>
    </recommendedName>
</protein>
<dbReference type="InterPro" id="IPR020103">
    <property type="entry name" value="PsdUridine_synth_cat_dom_sf"/>
</dbReference>
<dbReference type="InterPro" id="IPR006224">
    <property type="entry name" value="PsdUridine_synth_RluA-like_CS"/>
</dbReference>
<dbReference type="PANTHER" id="PTHR21600:SF87">
    <property type="entry name" value="RNA PSEUDOURIDYLATE SYNTHASE DOMAIN-CONTAINING PROTEIN 1"/>
    <property type="match status" value="1"/>
</dbReference>
<dbReference type="PANTHER" id="PTHR21600">
    <property type="entry name" value="MITOCHONDRIAL RNA PSEUDOURIDINE SYNTHASE"/>
    <property type="match status" value="1"/>
</dbReference>
<dbReference type="Pfam" id="PF00849">
    <property type="entry name" value="PseudoU_synth_2"/>
    <property type="match status" value="1"/>
</dbReference>
<reference evidence="7" key="1">
    <citation type="submission" date="2020-02" db="EMBL/GenBank/DDBJ databases">
        <authorList>
            <person name="Meier V. D."/>
        </authorList>
    </citation>
    <scope>NUCLEOTIDE SEQUENCE</scope>
    <source>
        <strain evidence="7">AVDCRST_MAG74</strain>
    </source>
</reference>
<dbReference type="AlphaFoldDB" id="A0A6J4PV83"/>
<name>A0A6J4PV83_9BACT</name>
<gene>
    <name evidence="7" type="ORF">AVDCRST_MAG74-3106</name>
</gene>
<sequence length="320" mass="37417">MREKIYFQIDAEFHRRRLDDFLFDKFYSLSKMYLREVIKEGHCEVNGYTGNSGVILKTKDFVEIEVDLNRETAMRPEKFPLDIVYEEDDFLLVNKPAEMLVHPTHRDKNGTLLNALSYYLNQEVLWRRNGEKSGADDQSEIRNPKSEIIRPGLVHRLDKKTSGLILIAKTPRAHRILSAHFERKLVEKKYLALVEGVVEEDAGEISAPIGRFEETKHWNIKTDGKAAESRFRVMERYADTTLLELQPVTGRTNQLRIHCEYIGHPIVGDERRGGREFGRLCLHAYKLAFQHPTEYRRLEFEIDLPPDFIAEEQTKKREAD</sequence>
<evidence type="ECO:0000256" key="4">
    <source>
        <dbReference type="PROSITE-ProRule" id="PRU00182"/>
    </source>
</evidence>
<dbReference type="GO" id="GO:0009982">
    <property type="term" value="F:pseudouridine synthase activity"/>
    <property type="evidence" value="ECO:0007669"/>
    <property type="project" value="InterPro"/>
</dbReference>
<dbReference type="PROSITE" id="PS50889">
    <property type="entry name" value="S4"/>
    <property type="match status" value="1"/>
</dbReference>
<accession>A0A6J4PV83</accession>
<dbReference type="GO" id="GO:0000455">
    <property type="term" value="P:enzyme-directed rRNA pseudouridine synthesis"/>
    <property type="evidence" value="ECO:0007669"/>
    <property type="project" value="TreeGrafter"/>
</dbReference>
<dbReference type="EMBL" id="CADCUR010000277">
    <property type="protein sequence ID" value="CAA9422705.1"/>
    <property type="molecule type" value="Genomic_DNA"/>
</dbReference>
<evidence type="ECO:0000256" key="5">
    <source>
        <dbReference type="RuleBase" id="RU362028"/>
    </source>
</evidence>
<dbReference type="PROSITE" id="PS01129">
    <property type="entry name" value="PSI_RLU"/>
    <property type="match status" value="1"/>
</dbReference>
<dbReference type="Gene3D" id="3.30.2350.10">
    <property type="entry name" value="Pseudouridine synthase"/>
    <property type="match status" value="1"/>
</dbReference>
<dbReference type="CDD" id="cd02869">
    <property type="entry name" value="PseudoU_synth_RluA_like"/>
    <property type="match status" value="1"/>
</dbReference>
<dbReference type="SUPFAM" id="SSF55174">
    <property type="entry name" value="Alpha-L RNA-binding motif"/>
    <property type="match status" value="1"/>
</dbReference>
<organism evidence="7">
    <name type="scientific">uncultured Pyrinomonadaceae bacterium</name>
    <dbReference type="NCBI Taxonomy" id="2283094"/>
    <lineage>
        <taxon>Bacteria</taxon>
        <taxon>Pseudomonadati</taxon>
        <taxon>Acidobacteriota</taxon>
        <taxon>Blastocatellia</taxon>
        <taxon>Blastocatellales</taxon>
        <taxon>Pyrinomonadaceae</taxon>
        <taxon>environmental samples</taxon>
    </lineage>
</organism>
<comment type="catalytic activity">
    <reaction evidence="5">
        <text>a uridine in RNA = a pseudouridine in RNA</text>
        <dbReference type="Rhea" id="RHEA:48348"/>
        <dbReference type="Rhea" id="RHEA-COMP:12068"/>
        <dbReference type="Rhea" id="RHEA-COMP:12069"/>
        <dbReference type="ChEBI" id="CHEBI:65314"/>
        <dbReference type="ChEBI" id="CHEBI:65315"/>
    </reaction>
</comment>
<keyword evidence="4" id="KW-0694">RNA-binding</keyword>
<dbReference type="GO" id="GO:0003723">
    <property type="term" value="F:RNA binding"/>
    <property type="evidence" value="ECO:0007669"/>
    <property type="project" value="UniProtKB-KW"/>
</dbReference>
<keyword evidence="2 5" id="KW-0413">Isomerase</keyword>
<evidence type="ECO:0000256" key="1">
    <source>
        <dbReference type="ARBA" id="ARBA00010876"/>
    </source>
</evidence>
<dbReference type="InterPro" id="IPR050188">
    <property type="entry name" value="RluA_PseudoU_synthase"/>
</dbReference>
<dbReference type="InterPro" id="IPR006225">
    <property type="entry name" value="PsdUridine_synth_RluC/D"/>
</dbReference>
<dbReference type="Gene3D" id="3.10.290.10">
    <property type="entry name" value="RNA-binding S4 domain"/>
    <property type="match status" value="1"/>
</dbReference>
<feature type="domain" description="Pseudouridine synthase RsuA/RluA-like" evidence="6">
    <location>
        <begin position="89"/>
        <end position="260"/>
    </location>
</feature>
<dbReference type="CDD" id="cd00165">
    <property type="entry name" value="S4"/>
    <property type="match status" value="1"/>
</dbReference>
<evidence type="ECO:0000256" key="3">
    <source>
        <dbReference type="PIRSR" id="PIRSR606225-1"/>
    </source>
</evidence>
<dbReference type="NCBIfam" id="TIGR00005">
    <property type="entry name" value="rluA_subfam"/>
    <property type="match status" value="1"/>
</dbReference>
<dbReference type="InterPro" id="IPR036986">
    <property type="entry name" value="S4_RNA-bd_sf"/>
</dbReference>
<evidence type="ECO:0000313" key="7">
    <source>
        <dbReference type="EMBL" id="CAA9422705.1"/>
    </source>
</evidence>
<evidence type="ECO:0000256" key="2">
    <source>
        <dbReference type="ARBA" id="ARBA00023235"/>
    </source>
</evidence>
<evidence type="ECO:0000259" key="6">
    <source>
        <dbReference type="Pfam" id="PF00849"/>
    </source>
</evidence>
<dbReference type="InterPro" id="IPR006145">
    <property type="entry name" value="PsdUridine_synth_RsuA/RluA"/>
</dbReference>
<comment type="function">
    <text evidence="5">Responsible for synthesis of pseudouridine from uracil.</text>
</comment>
<comment type="similarity">
    <text evidence="1 5">Belongs to the pseudouridine synthase RluA family.</text>
</comment>
<dbReference type="GO" id="GO:0140098">
    <property type="term" value="F:catalytic activity, acting on RNA"/>
    <property type="evidence" value="ECO:0007669"/>
    <property type="project" value="UniProtKB-ARBA"/>
</dbReference>
<dbReference type="SUPFAM" id="SSF55120">
    <property type="entry name" value="Pseudouridine synthase"/>
    <property type="match status" value="1"/>
</dbReference>